<name>A0A067MY53_BOTB1</name>
<proteinExistence type="predicted"/>
<accession>A0A067MY53</accession>
<dbReference type="InParanoid" id="A0A067MY53"/>
<keyword evidence="2" id="KW-1185">Reference proteome</keyword>
<evidence type="ECO:0000313" key="2">
    <source>
        <dbReference type="Proteomes" id="UP000027195"/>
    </source>
</evidence>
<dbReference type="AlphaFoldDB" id="A0A067MY53"/>
<dbReference type="HOGENOM" id="CLU_2811987_0_0_1"/>
<evidence type="ECO:0000313" key="1">
    <source>
        <dbReference type="EMBL" id="KDQ16456.1"/>
    </source>
</evidence>
<sequence length="67" mass="7685">MWLRAPDPIGNWYVTGTYACYRDLFALGIVDHCFPQGRRAETDTQRPRQLEAYPPDCLPLLSQLSPC</sequence>
<organism evidence="1 2">
    <name type="scientific">Botryobasidium botryosum (strain FD-172 SS1)</name>
    <dbReference type="NCBI Taxonomy" id="930990"/>
    <lineage>
        <taxon>Eukaryota</taxon>
        <taxon>Fungi</taxon>
        <taxon>Dikarya</taxon>
        <taxon>Basidiomycota</taxon>
        <taxon>Agaricomycotina</taxon>
        <taxon>Agaricomycetes</taxon>
        <taxon>Cantharellales</taxon>
        <taxon>Botryobasidiaceae</taxon>
        <taxon>Botryobasidium</taxon>
    </lineage>
</organism>
<dbReference type="EMBL" id="KL198027">
    <property type="protein sequence ID" value="KDQ16456.1"/>
    <property type="molecule type" value="Genomic_DNA"/>
</dbReference>
<dbReference type="PROSITE" id="PS51257">
    <property type="entry name" value="PROKAR_LIPOPROTEIN"/>
    <property type="match status" value="1"/>
</dbReference>
<reference evidence="2" key="1">
    <citation type="journal article" date="2014" name="Proc. Natl. Acad. Sci. U.S.A.">
        <title>Extensive sampling of basidiomycete genomes demonstrates inadequacy of the white-rot/brown-rot paradigm for wood decay fungi.</title>
        <authorList>
            <person name="Riley R."/>
            <person name="Salamov A.A."/>
            <person name="Brown D.W."/>
            <person name="Nagy L.G."/>
            <person name="Floudas D."/>
            <person name="Held B.W."/>
            <person name="Levasseur A."/>
            <person name="Lombard V."/>
            <person name="Morin E."/>
            <person name="Otillar R."/>
            <person name="Lindquist E.A."/>
            <person name="Sun H."/>
            <person name="LaButti K.M."/>
            <person name="Schmutz J."/>
            <person name="Jabbour D."/>
            <person name="Luo H."/>
            <person name="Baker S.E."/>
            <person name="Pisabarro A.G."/>
            <person name="Walton J.D."/>
            <person name="Blanchette R.A."/>
            <person name="Henrissat B."/>
            <person name="Martin F."/>
            <person name="Cullen D."/>
            <person name="Hibbett D.S."/>
            <person name="Grigoriev I.V."/>
        </authorList>
    </citation>
    <scope>NUCLEOTIDE SEQUENCE [LARGE SCALE GENOMIC DNA]</scope>
    <source>
        <strain evidence="2">FD-172 SS1</strain>
    </source>
</reference>
<gene>
    <name evidence="1" type="ORF">BOTBODRAFT_30786</name>
</gene>
<protein>
    <submittedName>
        <fullName evidence="1">Uncharacterized protein</fullName>
    </submittedName>
</protein>
<dbReference type="Proteomes" id="UP000027195">
    <property type="component" value="Unassembled WGS sequence"/>
</dbReference>